<proteinExistence type="predicted"/>
<sequence>MESTKGKIEFLLTVVGATGLPPSDENHPTNFYVAVEVDGKHGRTAELAPSPQSTIEWNVSFPLIAVKASYIALRVYECWEAMLPDHPRGDEVIWESRATAQQLMGCGSKFTNLTLPAKAPHEEGYLIVKVERGAHAEAERPVVDEAVRTDGDAIS</sequence>
<gene>
    <name evidence="1" type="ORF">BV22DRAFT_1049316</name>
</gene>
<comment type="caution">
    <text evidence="1">The sequence shown here is derived from an EMBL/GenBank/DDBJ whole genome shotgun (WGS) entry which is preliminary data.</text>
</comment>
<name>A0ACB8B8W0_9AGAM</name>
<accession>A0ACB8B8W0</accession>
<protein>
    <submittedName>
        <fullName evidence="1">Uncharacterized protein</fullName>
    </submittedName>
</protein>
<dbReference type="Proteomes" id="UP000790709">
    <property type="component" value="Unassembled WGS sequence"/>
</dbReference>
<keyword evidence="2" id="KW-1185">Reference proteome</keyword>
<evidence type="ECO:0000313" key="2">
    <source>
        <dbReference type="Proteomes" id="UP000790709"/>
    </source>
</evidence>
<reference evidence="1" key="1">
    <citation type="journal article" date="2021" name="New Phytol.">
        <title>Evolutionary innovations through gain and loss of genes in the ectomycorrhizal Boletales.</title>
        <authorList>
            <person name="Wu G."/>
            <person name="Miyauchi S."/>
            <person name="Morin E."/>
            <person name="Kuo A."/>
            <person name="Drula E."/>
            <person name="Varga T."/>
            <person name="Kohler A."/>
            <person name="Feng B."/>
            <person name="Cao Y."/>
            <person name="Lipzen A."/>
            <person name="Daum C."/>
            <person name="Hundley H."/>
            <person name="Pangilinan J."/>
            <person name="Johnson J."/>
            <person name="Barry K."/>
            <person name="LaButti K."/>
            <person name="Ng V."/>
            <person name="Ahrendt S."/>
            <person name="Min B."/>
            <person name="Choi I.G."/>
            <person name="Park H."/>
            <person name="Plett J.M."/>
            <person name="Magnuson J."/>
            <person name="Spatafora J.W."/>
            <person name="Nagy L.G."/>
            <person name="Henrissat B."/>
            <person name="Grigoriev I.V."/>
            <person name="Yang Z.L."/>
            <person name="Xu J."/>
            <person name="Martin F.M."/>
        </authorList>
    </citation>
    <scope>NUCLEOTIDE SEQUENCE</scope>
    <source>
        <strain evidence="1">KUC20120723A-06</strain>
    </source>
</reference>
<dbReference type="EMBL" id="MU266508">
    <property type="protein sequence ID" value="KAH7921867.1"/>
    <property type="molecule type" value="Genomic_DNA"/>
</dbReference>
<evidence type="ECO:0000313" key="1">
    <source>
        <dbReference type="EMBL" id="KAH7921867.1"/>
    </source>
</evidence>
<organism evidence="1 2">
    <name type="scientific">Leucogyrophana mollusca</name>
    <dbReference type="NCBI Taxonomy" id="85980"/>
    <lineage>
        <taxon>Eukaryota</taxon>
        <taxon>Fungi</taxon>
        <taxon>Dikarya</taxon>
        <taxon>Basidiomycota</taxon>
        <taxon>Agaricomycotina</taxon>
        <taxon>Agaricomycetes</taxon>
        <taxon>Agaricomycetidae</taxon>
        <taxon>Boletales</taxon>
        <taxon>Boletales incertae sedis</taxon>
        <taxon>Leucogyrophana</taxon>
    </lineage>
</organism>